<dbReference type="Proteomes" id="UP000631576">
    <property type="component" value="Unassembled WGS sequence"/>
</dbReference>
<name>A0ABR7G6A3_9FIRM</name>
<proteinExistence type="predicted"/>
<organism evidence="1 2">
    <name type="scientific">Ruminococcus hominis</name>
    <dbReference type="NCBI Taxonomy" id="2763065"/>
    <lineage>
        <taxon>Bacteria</taxon>
        <taxon>Bacillati</taxon>
        <taxon>Bacillota</taxon>
        <taxon>Clostridia</taxon>
        <taxon>Eubacteriales</taxon>
        <taxon>Oscillospiraceae</taxon>
        <taxon>Ruminococcus</taxon>
    </lineage>
</organism>
<keyword evidence="2" id="KW-1185">Reference proteome</keyword>
<sequence>MSNPVETHTAEYNGGICNLNVYANGAYGAYGFEKISSDVTPYDAGYNITGSTYRAYYTMMASQGFSYTFTVSSGSGYSTISQLSGVSTQYGIPQSYFSARSSQYIRAKQTSASAPAQVCGDAEYYHMGYSNGTFRLYSTANSGNVSVSYTVL</sequence>
<comment type="caution">
    <text evidence="1">The sequence shown here is derived from an EMBL/GenBank/DDBJ whole genome shotgun (WGS) entry which is preliminary data.</text>
</comment>
<accession>A0ABR7G6A3</accession>
<gene>
    <name evidence="1" type="ORF">H8S40_02380</name>
</gene>
<evidence type="ECO:0000313" key="2">
    <source>
        <dbReference type="Proteomes" id="UP000631576"/>
    </source>
</evidence>
<dbReference type="RefSeq" id="WP_186864461.1">
    <property type="nucleotide sequence ID" value="NZ_JACOPE010000001.1"/>
</dbReference>
<evidence type="ECO:0000313" key="1">
    <source>
        <dbReference type="EMBL" id="MBC5682435.1"/>
    </source>
</evidence>
<reference evidence="1 2" key="1">
    <citation type="submission" date="2020-08" db="EMBL/GenBank/DDBJ databases">
        <title>Genome public.</title>
        <authorList>
            <person name="Liu C."/>
            <person name="Sun Q."/>
        </authorList>
    </citation>
    <scope>NUCLEOTIDE SEQUENCE [LARGE SCALE GENOMIC DNA]</scope>
    <source>
        <strain evidence="1 2">NSJ-13</strain>
    </source>
</reference>
<protein>
    <submittedName>
        <fullName evidence="1">Uncharacterized protein</fullName>
    </submittedName>
</protein>
<dbReference type="EMBL" id="JACOPE010000001">
    <property type="protein sequence ID" value="MBC5682435.1"/>
    <property type="molecule type" value="Genomic_DNA"/>
</dbReference>